<keyword evidence="2" id="KW-0274">FAD</keyword>
<evidence type="ECO:0000313" key="4">
    <source>
        <dbReference type="Proteomes" id="UP000613768"/>
    </source>
</evidence>
<keyword evidence="2" id="KW-0285">Flavoprotein</keyword>
<dbReference type="InterPro" id="IPR006905">
    <property type="entry name" value="Flavin_halogenase"/>
</dbReference>
<dbReference type="Gene3D" id="3.50.50.60">
    <property type="entry name" value="FAD/NAD(P)-binding domain"/>
    <property type="match status" value="1"/>
</dbReference>
<dbReference type="RefSeq" id="WP_192030223.1">
    <property type="nucleotide sequence ID" value="NZ_JACYTR010000031.1"/>
</dbReference>
<proteinExistence type="predicted"/>
<dbReference type="PANTHER" id="PTHR43747:SF4">
    <property type="entry name" value="FLAVIN-DEPENDENT TRYPTOPHAN HALOGENASE"/>
    <property type="match status" value="1"/>
</dbReference>
<gene>
    <name evidence="3" type="ORF">IFO71_13780</name>
</gene>
<dbReference type="Pfam" id="PF04820">
    <property type="entry name" value="Trp_halogenase"/>
    <property type="match status" value="1"/>
</dbReference>
<keyword evidence="4" id="KW-1185">Reference proteome</keyword>
<feature type="binding site" evidence="2">
    <location>
        <position position="350"/>
    </location>
    <ligand>
        <name>FAD</name>
        <dbReference type="ChEBI" id="CHEBI:57692"/>
    </ligand>
</feature>
<accession>A0AAW3ZQC7</accession>
<dbReference type="EMBL" id="JACYTR010000031">
    <property type="protein sequence ID" value="MBD8526807.1"/>
    <property type="molecule type" value="Genomic_DNA"/>
</dbReference>
<name>A0AAW3ZQC7_9GAMM</name>
<feature type="binding site" evidence="2">
    <location>
        <begin position="13"/>
        <end position="16"/>
    </location>
    <ligand>
        <name>FAD</name>
        <dbReference type="ChEBI" id="CHEBI:57692"/>
    </ligand>
</feature>
<keyword evidence="2" id="KW-0547">Nucleotide-binding</keyword>
<evidence type="ECO:0000313" key="3">
    <source>
        <dbReference type="EMBL" id="MBD8526807.1"/>
    </source>
</evidence>
<dbReference type="InterPro" id="IPR036188">
    <property type="entry name" value="FAD/NAD-bd_sf"/>
</dbReference>
<dbReference type="PIRSF" id="PIRSF011396">
    <property type="entry name" value="Trp_halogenase"/>
    <property type="match status" value="1"/>
</dbReference>
<dbReference type="GO" id="GO:0004497">
    <property type="term" value="F:monooxygenase activity"/>
    <property type="evidence" value="ECO:0007669"/>
    <property type="project" value="InterPro"/>
</dbReference>
<reference evidence="3 4" key="1">
    <citation type="submission" date="2020-09" db="EMBL/GenBank/DDBJ databases">
        <title>Pseudoxanthomonas sp. CAU 1598 isolated from sand of Yaerae Beach.</title>
        <authorList>
            <person name="Kim W."/>
        </authorList>
    </citation>
    <scope>NUCLEOTIDE SEQUENCE [LARGE SCALE GENOMIC DNA]</scope>
    <source>
        <strain evidence="3 4">CAU 1598</strain>
    </source>
</reference>
<protein>
    <submittedName>
        <fullName evidence="3">Tryptophan 7-halogenase</fullName>
    </submittedName>
</protein>
<feature type="binding site" evidence="2">
    <location>
        <position position="341"/>
    </location>
    <ligand>
        <name>FAD</name>
        <dbReference type="ChEBI" id="CHEBI:57692"/>
    </ligand>
</feature>
<organism evidence="3 4">
    <name type="scientific">Pseudomarimonas arenosa</name>
    <dbReference type="NCBI Taxonomy" id="2774145"/>
    <lineage>
        <taxon>Bacteria</taxon>
        <taxon>Pseudomonadati</taxon>
        <taxon>Pseudomonadota</taxon>
        <taxon>Gammaproteobacteria</taxon>
        <taxon>Lysobacterales</taxon>
        <taxon>Lysobacteraceae</taxon>
        <taxon>Pseudomarimonas</taxon>
    </lineage>
</organism>
<feature type="active site" evidence="1">
    <location>
        <position position="81"/>
    </location>
</feature>
<dbReference type="AlphaFoldDB" id="A0AAW3ZQC7"/>
<dbReference type="InterPro" id="IPR033856">
    <property type="entry name" value="Trp_halogen"/>
</dbReference>
<dbReference type="PANTHER" id="PTHR43747">
    <property type="entry name" value="FAD-BINDING PROTEIN"/>
    <property type="match status" value="1"/>
</dbReference>
<feature type="binding site" evidence="2">
    <location>
        <position position="81"/>
    </location>
    <ligand>
        <name>7-chloro-L-tryptophan</name>
        <dbReference type="ChEBI" id="CHEBI:58713"/>
    </ligand>
</feature>
<evidence type="ECO:0000256" key="2">
    <source>
        <dbReference type="PIRSR" id="PIRSR011396-2"/>
    </source>
</evidence>
<comment type="caution">
    <text evidence="3">The sequence shown here is derived from an EMBL/GenBank/DDBJ whole genome shotgun (WGS) entry which is preliminary data.</text>
</comment>
<dbReference type="Proteomes" id="UP000613768">
    <property type="component" value="Unassembled WGS sequence"/>
</dbReference>
<evidence type="ECO:0000256" key="1">
    <source>
        <dbReference type="PIRSR" id="PIRSR011396-1"/>
    </source>
</evidence>
<dbReference type="SUPFAM" id="SSF51905">
    <property type="entry name" value="FAD/NAD(P)-binding domain"/>
    <property type="match status" value="1"/>
</dbReference>
<dbReference type="GO" id="GO:0000166">
    <property type="term" value="F:nucleotide binding"/>
    <property type="evidence" value="ECO:0007669"/>
    <property type="project" value="UniProtKB-KW"/>
</dbReference>
<dbReference type="InterPro" id="IPR050816">
    <property type="entry name" value="Flavin-dep_Halogenase_NPB"/>
</dbReference>
<sequence>MSEQLRQVLILGGGSAGWLTAGLLAAEFKRKRVAVEVTVLESPDVPTIGVGEGTWPTMRDTLRRIEVSESDFIRECDAAFKQGSKFVGWARDDGADAYYHPFLLPHGFGDAPLAAGWLAAADDQPFAELVCPQPHICEAGLAPKQITTPEFAAVANYAYHLNAGKLGEFLRRHCVERLGVRHLRDHMLEIQSKDNGDVAALVTREHGALVADLFIDCSGTRSLLLGQHLATPWVDASTVLFNDRAMAVQAAYPTPEAPIPCQTVSTAHDSGWIWDIALSSRRGIGVVYSSAHCSDEQAEIELRRYVQRQLPDAEVSTTNRIAFAPGYRQRAFVGNCVAIGLAAGFVEPLEASSLVLVELAATALAEQWPNDRSEIDMLARRFNEMFSYRWQRVIDFLKLHYLLSSRAASPYWREHREAASVPESLAERMRWWHHHAPSRYDLGRVDEVFPSASYQYVLYGMGFRPCLPDAPGGAVDYFKQNAALTRRLLAGLPQHRSLIEQIKARGLPTD</sequence>